<dbReference type="InterPro" id="IPR043502">
    <property type="entry name" value="DNA/RNA_pol_sf"/>
</dbReference>
<protein>
    <submittedName>
        <fullName evidence="1">Integrase catalytic domain-containing protein</fullName>
    </submittedName>
</protein>
<dbReference type="SUPFAM" id="SSF56672">
    <property type="entry name" value="DNA/RNA polymerases"/>
    <property type="match status" value="1"/>
</dbReference>
<dbReference type="Gene3D" id="3.30.70.270">
    <property type="match status" value="1"/>
</dbReference>
<dbReference type="InterPro" id="IPR008042">
    <property type="entry name" value="Retrotrans_Pao"/>
</dbReference>
<dbReference type="PANTHER" id="PTHR47331">
    <property type="entry name" value="PHD-TYPE DOMAIN-CONTAINING PROTEIN"/>
    <property type="match status" value="1"/>
</dbReference>
<dbReference type="Gene3D" id="3.10.10.10">
    <property type="entry name" value="HIV Type 1 Reverse Transcriptase, subunit A, domain 1"/>
    <property type="match status" value="1"/>
</dbReference>
<name>A0A6G0YCQ2_APHCR</name>
<accession>A0A6G0YCQ2</accession>
<proteinExistence type="predicted"/>
<dbReference type="Proteomes" id="UP000478052">
    <property type="component" value="Unassembled WGS sequence"/>
</dbReference>
<dbReference type="EMBL" id="VUJU01004735">
    <property type="protein sequence ID" value="KAF0753433.1"/>
    <property type="molecule type" value="Genomic_DNA"/>
</dbReference>
<dbReference type="InterPro" id="IPR005312">
    <property type="entry name" value="DUF1759"/>
</dbReference>
<dbReference type="OrthoDB" id="6619879at2759"/>
<dbReference type="AlphaFoldDB" id="A0A6G0YCQ2"/>
<organism evidence="1 2">
    <name type="scientific">Aphis craccivora</name>
    <name type="common">Cowpea aphid</name>
    <dbReference type="NCBI Taxonomy" id="307492"/>
    <lineage>
        <taxon>Eukaryota</taxon>
        <taxon>Metazoa</taxon>
        <taxon>Ecdysozoa</taxon>
        <taxon>Arthropoda</taxon>
        <taxon>Hexapoda</taxon>
        <taxon>Insecta</taxon>
        <taxon>Pterygota</taxon>
        <taxon>Neoptera</taxon>
        <taxon>Paraneoptera</taxon>
        <taxon>Hemiptera</taxon>
        <taxon>Sternorrhyncha</taxon>
        <taxon>Aphidomorpha</taxon>
        <taxon>Aphidoidea</taxon>
        <taxon>Aphididae</taxon>
        <taxon>Aphidini</taxon>
        <taxon>Aphis</taxon>
        <taxon>Aphis</taxon>
    </lineage>
</organism>
<evidence type="ECO:0000313" key="2">
    <source>
        <dbReference type="Proteomes" id="UP000478052"/>
    </source>
</evidence>
<reference evidence="1 2" key="1">
    <citation type="submission" date="2019-08" db="EMBL/GenBank/DDBJ databases">
        <title>Whole genome of Aphis craccivora.</title>
        <authorList>
            <person name="Voronova N.V."/>
            <person name="Shulinski R.S."/>
            <person name="Bandarenka Y.V."/>
            <person name="Zhorov D.G."/>
            <person name="Warner D."/>
        </authorList>
    </citation>
    <scope>NUCLEOTIDE SEQUENCE [LARGE SCALE GENOMIC DNA]</scope>
    <source>
        <strain evidence="1">180601</strain>
        <tissue evidence="1">Whole Body</tissue>
    </source>
</reference>
<dbReference type="InterPro" id="IPR043128">
    <property type="entry name" value="Rev_trsase/Diguanyl_cyclase"/>
</dbReference>
<sequence>MDEYDVGLSAEVRGLITASKAMADQVTPKGAAVIDMSYIQNKLSVNQTPADDPGKSYSRLPDIPLSTFDGEFRDWTTFRDGFTSLLDKWPNLSDTDKMYHLVGCLKGSAAEAVRGIPLSGDNYGLVWATLTDRFNRPQLVATSLVDNLLNATTMSHESFQDLNQFLSMINRNIALLDSLKIKDLGSFMLFSIAFRCLPIVTRRLFEASSSTDYPTVHQLIDFIRSRVAILEVAGESHKGTPSATSSKFAKPTGQFRTGGEKVGKTQGYRPTSLVTTKSGSVCLCCSEPHNLASCSKFKSWPVDERSRWTREHKLCYVCFSADHWAPKCRSKINCNKCSRRHHYLLHVPAGERYDNEPDSPSPASAPASCCASVQQPPPQQSLAVMLGTALVHVRDRSGTWQVSAITAAGADKLGLKRSRWTAPISGLSGVAVMNVQGRVECIVHPRFSSEPALAIHAWVLPTITNALPTNTLAADIKDRYSDLALADPSFHVSSPIDLLLGGDAFASIMDGRKISVDDALPSAFSSVFGWILIGPVSVVEAGPRQSLPVSLTVSIEGLMEKFWHVEEPEVAPATFTDNGQYEQIFVDETIRLSTGRFSVPLPFHASASDELFVASRDVAVRRFESLERKLSADPLLKSLYTQFMSEYISLHHMSVATSPGCYFIPHHAVYRPEVDINKIRVVFDASAKCGRGPSLNDCLFPGPKLQQDIVDVLTRFRVHKYVFTTDICKMYRQILILPKYRKFQHILWRASPHDKLLEYELNTVTYGVNCAPYLALRVLQSIASDDCIESEWVRNALTRQTYVDDICDGADTITDVLKLQSDLICVLNKSGLELKKWSSNTTSVLDAVPAANRVHAPTPFETVNGQGGQGVRFRMASRRLEKAPVYTKRGILSLVARIFDPLGLFGPAVFLAKFIMQRTWLHGLSWDDPLPLDIKDEWAAFVADLPSLLSIRVPRHFNSRRNAPCYLLGFCDASQRGYAAVVYVRIGDVLVGNSVFLVGTKTKLASTKSMTIPRLELNAALLLARWLNRIRGILAAQLNIVDIRAWSDSTIVLSWLKVPHESVKVYVSNRVNQIRTLLPDCRW</sequence>
<gene>
    <name evidence="1" type="ORF">FWK35_00020142</name>
</gene>
<keyword evidence="2" id="KW-1185">Reference proteome</keyword>
<evidence type="ECO:0000313" key="1">
    <source>
        <dbReference type="EMBL" id="KAF0753433.1"/>
    </source>
</evidence>
<dbReference type="Pfam" id="PF03564">
    <property type="entry name" value="DUF1759"/>
    <property type="match status" value="1"/>
</dbReference>
<comment type="caution">
    <text evidence="1">The sequence shown here is derived from an EMBL/GenBank/DDBJ whole genome shotgun (WGS) entry which is preliminary data.</text>
</comment>
<dbReference type="Pfam" id="PF05380">
    <property type="entry name" value="Peptidase_A17"/>
    <property type="match status" value="1"/>
</dbReference>
<dbReference type="GO" id="GO:0071897">
    <property type="term" value="P:DNA biosynthetic process"/>
    <property type="evidence" value="ECO:0007669"/>
    <property type="project" value="UniProtKB-ARBA"/>
</dbReference>
<dbReference type="PANTHER" id="PTHR47331:SF5">
    <property type="entry name" value="RIBONUCLEASE H"/>
    <property type="match status" value="1"/>
</dbReference>